<protein>
    <submittedName>
        <fullName evidence="2">Sugar phosphate isomerase/epimerase family protein</fullName>
    </submittedName>
</protein>
<dbReference type="SUPFAM" id="SSF51658">
    <property type="entry name" value="Xylose isomerase-like"/>
    <property type="match status" value="1"/>
</dbReference>
<reference evidence="3" key="1">
    <citation type="journal article" date="2019" name="Int. J. Syst. Evol. Microbiol.">
        <title>The Global Catalogue of Microorganisms (GCM) 10K type strain sequencing project: providing services to taxonomists for standard genome sequencing and annotation.</title>
        <authorList>
            <consortium name="The Broad Institute Genomics Platform"/>
            <consortium name="The Broad Institute Genome Sequencing Center for Infectious Disease"/>
            <person name="Wu L."/>
            <person name="Ma J."/>
        </authorList>
    </citation>
    <scope>NUCLEOTIDE SEQUENCE [LARGE SCALE GENOMIC DNA]</scope>
    <source>
        <strain evidence="3">CGMCC 1.15731</strain>
    </source>
</reference>
<dbReference type="InterPro" id="IPR013022">
    <property type="entry name" value="Xyl_isomerase-like_TIM-brl"/>
</dbReference>
<sequence>MRLAISNIAWDTEEDPEVAKLLQTFRIDAIDIAPGKYFPVPAAAKDADISRVKHWWLDRGIEITGMQGLLFGTTGLNLFGDSQSRQDMLEHLRAVCRIGGKLGATRLVFGSPKNRDRTGLNDEQALEQAVSFFRQLGDIAQEHGVIMCLEPNPVRYGANFMITSEETAKIVMAADHPAIRMQFDTGAVVINGEQAETILANHADLIGHIHLSEPGLAPLGDGDTDHAFMSKVLASHLPGKVASIEMVATTQEPHLVSIERALSRAVALYRAIQV</sequence>
<organism evidence="2 3">
    <name type="scientific">Daeguia caeni</name>
    <dbReference type="NCBI Taxonomy" id="439612"/>
    <lineage>
        <taxon>Bacteria</taxon>
        <taxon>Pseudomonadati</taxon>
        <taxon>Pseudomonadota</taxon>
        <taxon>Alphaproteobacteria</taxon>
        <taxon>Hyphomicrobiales</taxon>
        <taxon>Brucellaceae</taxon>
        <taxon>Daeguia</taxon>
    </lineage>
</organism>
<feature type="domain" description="Xylose isomerase-like TIM barrel" evidence="1">
    <location>
        <begin position="28"/>
        <end position="250"/>
    </location>
</feature>
<dbReference type="RefSeq" id="WP_374834618.1">
    <property type="nucleotide sequence ID" value="NZ_JBHEEZ010000065.1"/>
</dbReference>
<gene>
    <name evidence="2" type="ORF">ACFO1V_09685</name>
</gene>
<dbReference type="Gene3D" id="3.20.20.150">
    <property type="entry name" value="Divalent-metal-dependent TIM barrel enzymes"/>
    <property type="match status" value="1"/>
</dbReference>
<dbReference type="GO" id="GO:0016853">
    <property type="term" value="F:isomerase activity"/>
    <property type="evidence" value="ECO:0007669"/>
    <property type="project" value="UniProtKB-KW"/>
</dbReference>
<evidence type="ECO:0000313" key="3">
    <source>
        <dbReference type="Proteomes" id="UP001596042"/>
    </source>
</evidence>
<evidence type="ECO:0000259" key="1">
    <source>
        <dbReference type="Pfam" id="PF01261"/>
    </source>
</evidence>
<comment type="caution">
    <text evidence="2">The sequence shown here is derived from an EMBL/GenBank/DDBJ whole genome shotgun (WGS) entry which is preliminary data.</text>
</comment>
<evidence type="ECO:0000313" key="2">
    <source>
        <dbReference type="EMBL" id="MFC4625489.1"/>
    </source>
</evidence>
<accession>A0ABV9H807</accession>
<dbReference type="InterPro" id="IPR036237">
    <property type="entry name" value="Xyl_isomerase-like_sf"/>
</dbReference>
<keyword evidence="3" id="KW-1185">Reference proteome</keyword>
<dbReference type="EMBL" id="JBHSEL010000087">
    <property type="protein sequence ID" value="MFC4625489.1"/>
    <property type="molecule type" value="Genomic_DNA"/>
</dbReference>
<keyword evidence="2" id="KW-0413">Isomerase</keyword>
<dbReference type="Proteomes" id="UP001596042">
    <property type="component" value="Unassembled WGS sequence"/>
</dbReference>
<dbReference type="InterPro" id="IPR050312">
    <property type="entry name" value="IolE/XylAMocC-like"/>
</dbReference>
<dbReference type="PANTHER" id="PTHR12110:SF21">
    <property type="entry name" value="XYLOSE ISOMERASE-LIKE TIM BARREL DOMAIN-CONTAINING PROTEIN"/>
    <property type="match status" value="1"/>
</dbReference>
<name>A0ABV9H807_9HYPH</name>
<dbReference type="PANTHER" id="PTHR12110">
    <property type="entry name" value="HYDROXYPYRUVATE ISOMERASE"/>
    <property type="match status" value="1"/>
</dbReference>
<proteinExistence type="predicted"/>
<dbReference type="Pfam" id="PF01261">
    <property type="entry name" value="AP_endonuc_2"/>
    <property type="match status" value="1"/>
</dbReference>